<dbReference type="RefSeq" id="WP_013155430.1">
    <property type="nucleotide sequence ID" value="NC_014210.1"/>
</dbReference>
<accession>D7AX53</accession>
<gene>
    <name evidence="2" type="ordered locus">Ndas_4434</name>
</gene>
<dbReference type="Proteomes" id="UP000002219">
    <property type="component" value="Chromosome 1"/>
</dbReference>
<reference evidence="2 3" key="1">
    <citation type="journal article" date="2010" name="Stand. Genomic Sci.">
        <title>Complete genome sequence of Nocardiopsis dassonvillei type strain (IMRU 509).</title>
        <authorList>
            <person name="Sun H."/>
            <person name="Lapidus A."/>
            <person name="Nolan M."/>
            <person name="Lucas S."/>
            <person name="Del Rio T.G."/>
            <person name="Tice H."/>
            <person name="Cheng J.F."/>
            <person name="Tapia R."/>
            <person name="Han C."/>
            <person name="Goodwin L."/>
            <person name="Pitluck S."/>
            <person name="Pagani I."/>
            <person name="Ivanova N."/>
            <person name="Mavromatis K."/>
            <person name="Mikhailova N."/>
            <person name="Pati A."/>
            <person name="Chen A."/>
            <person name="Palaniappan K."/>
            <person name="Land M."/>
            <person name="Hauser L."/>
            <person name="Chang Y.J."/>
            <person name="Jeffries C.D."/>
            <person name="Djao O.D."/>
            <person name="Rohde M."/>
            <person name="Sikorski J."/>
            <person name="Goker M."/>
            <person name="Woyke T."/>
            <person name="Bristow J."/>
            <person name="Eisen J.A."/>
            <person name="Markowitz V."/>
            <person name="Hugenholtz P."/>
            <person name="Kyrpides N.C."/>
            <person name="Klenk H.P."/>
        </authorList>
    </citation>
    <scope>NUCLEOTIDE SEQUENCE [LARGE SCALE GENOMIC DNA]</scope>
    <source>
        <strain evidence="3">ATCC 23218 / DSM 43111 / CIP 107115 / JCM 7437 / KCTC 9190 / NBRC 14626 / NCTC 10488 / NRRL B-5397 / IMRU 509</strain>
    </source>
</reference>
<proteinExistence type="predicted"/>
<evidence type="ECO:0000313" key="2">
    <source>
        <dbReference type="EMBL" id="ADH69823.1"/>
    </source>
</evidence>
<protein>
    <submittedName>
        <fullName evidence="2">Uncharacterized protein</fullName>
    </submittedName>
</protein>
<evidence type="ECO:0000256" key="1">
    <source>
        <dbReference type="SAM" id="MobiDB-lite"/>
    </source>
</evidence>
<dbReference type="OrthoDB" id="22508at2013"/>
<dbReference type="HOGENOM" id="CLU_2735999_0_0_11"/>
<keyword evidence="3" id="KW-1185">Reference proteome</keyword>
<feature type="region of interest" description="Disordered" evidence="1">
    <location>
        <begin position="49"/>
        <end position="71"/>
    </location>
</feature>
<organism evidence="2 3">
    <name type="scientific">Nocardiopsis dassonvillei (strain ATCC 23218 / DSM 43111 / CIP 107115 / JCM 7437 / KCTC 9190 / NBRC 14626 / NCTC 10488 / NRRL B-5397 / IMRU 509)</name>
    <name type="common">Actinomadura dassonvillei</name>
    <dbReference type="NCBI Taxonomy" id="446468"/>
    <lineage>
        <taxon>Bacteria</taxon>
        <taxon>Bacillati</taxon>
        <taxon>Actinomycetota</taxon>
        <taxon>Actinomycetes</taxon>
        <taxon>Streptosporangiales</taxon>
        <taxon>Nocardiopsidaceae</taxon>
        <taxon>Nocardiopsis</taxon>
    </lineage>
</organism>
<dbReference type="GeneID" id="91486973"/>
<dbReference type="EMBL" id="CP002040">
    <property type="protein sequence ID" value="ADH69823.1"/>
    <property type="molecule type" value="Genomic_DNA"/>
</dbReference>
<sequence>MFRTGLDMVYYVDANLSTGNTDVADFARGAHEAPGGVLRFASFFGEDKPQYPDADPDPHTFSFTPRPLTFD</sequence>
<evidence type="ECO:0000313" key="3">
    <source>
        <dbReference type="Proteomes" id="UP000002219"/>
    </source>
</evidence>
<name>D7AX53_NOCDD</name>
<dbReference type="AlphaFoldDB" id="D7AX53"/>
<dbReference type="KEGG" id="nda:Ndas_4434"/>